<dbReference type="Gene3D" id="3.30.1540.10">
    <property type="entry name" value="formyl-coa transferase, domain 3"/>
    <property type="match status" value="1"/>
</dbReference>
<keyword evidence="3" id="KW-1185">Reference proteome</keyword>
<dbReference type="SUPFAM" id="SSF89796">
    <property type="entry name" value="CoA-transferase family III (CaiB/BaiF)"/>
    <property type="match status" value="1"/>
</dbReference>
<dbReference type="InterPro" id="IPR003673">
    <property type="entry name" value="CoA-Trfase_fam_III"/>
</dbReference>
<dbReference type="Gene3D" id="3.40.50.10540">
    <property type="entry name" value="Crotonobetainyl-coa:carnitine coa-transferase, domain 1"/>
    <property type="match status" value="1"/>
</dbReference>
<accession>A0ABT1NCT6</accession>
<protein>
    <submittedName>
        <fullName evidence="2">CoA transferase</fullName>
    </submittedName>
</protein>
<dbReference type="InterPro" id="IPR050483">
    <property type="entry name" value="CoA-transferase_III_domain"/>
</dbReference>
<dbReference type="InterPro" id="IPR044855">
    <property type="entry name" value="CoA-Trfase_III_dom3_sf"/>
</dbReference>
<evidence type="ECO:0000313" key="2">
    <source>
        <dbReference type="EMBL" id="MCQ1529073.1"/>
    </source>
</evidence>
<dbReference type="GO" id="GO:0016740">
    <property type="term" value="F:transferase activity"/>
    <property type="evidence" value="ECO:0007669"/>
    <property type="project" value="UniProtKB-KW"/>
</dbReference>
<organism evidence="2 3">
    <name type="scientific">Lutispora saccharofermentans</name>
    <dbReference type="NCBI Taxonomy" id="3024236"/>
    <lineage>
        <taxon>Bacteria</taxon>
        <taxon>Bacillati</taxon>
        <taxon>Bacillota</taxon>
        <taxon>Clostridia</taxon>
        <taxon>Lutisporales</taxon>
        <taxon>Lutisporaceae</taxon>
        <taxon>Lutispora</taxon>
    </lineage>
</organism>
<dbReference type="EMBL" id="JAJEKE010000003">
    <property type="protein sequence ID" value="MCQ1529073.1"/>
    <property type="molecule type" value="Genomic_DNA"/>
</dbReference>
<sequence length="396" mass="43504">MRKPLEHIKVLDFTRVLAGPYCTMILANMGAEIIKIERPGSGDDSRDFGPFMNGQSAYFVSINRGKKSIALDLKSPKAIELVKELVKEVDIVAENFRPGTMEKLGIGYEELKKINPKLIFATMSGFGQTGPYSKRPAYDMIVQGMGGIMSITGEEGGDPVRVGTSIGDITAGMFGTIGILAALVDRDISGEGRMVDVAMLDGQLSILENAISRYTATGEVPKPLGARHPSIAPFEAYKTKDSYVIVACGNDALWEKFCKLTSREDLLAMDEFKTNPDRVKNVRKLKEYMTEIFGQKTTAEWDEYLNKNGIPCSAINTVDKLFTDPQVAARKMLVEVEQPGVGKIKIAGNPIKLSGLEEEIPKDAAPQIGEHSELILKKYLGYTDEQIAELKKENII</sequence>
<name>A0ABT1NCT6_9FIRM</name>
<dbReference type="PANTHER" id="PTHR48207">
    <property type="entry name" value="SUCCINATE--HYDROXYMETHYLGLUTARATE COA-TRANSFERASE"/>
    <property type="match status" value="1"/>
</dbReference>
<dbReference type="Proteomes" id="UP001651880">
    <property type="component" value="Unassembled WGS sequence"/>
</dbReference>
<evidence type="ECO:0000313" key="3">
    <source>
        <dbReference type="Proteomes" id="UP001651880"/>
    </source>
</evidence>
<reference evidence="2 3" key="1">
    <citation type="submission" date="2021-10" db="EMBL/GenBank/DDBJ databases">
        <title>Lutispora strain m25 sp. nov., a thermophilic, non-spore-forming bacterium isolated from a lab-scale methanogenic bioreactor digesting anaerobic sludge.</title>
        <authorList>
            <person name="El Houari A."/>
            <person name="Mcdonald J."/>
        </authorList>
    </citation>
    <scope>NUCLEOTIDE SEQUENCE [LARGE SCALE GENOMIC DNA]</scope>
    <source>
        <strain evidence="3">m25</strain>
    </source>
</reference>
<gene>
    <name evidence="2" type="ORF">LJD61_05865</name>
</gene>
<keyword evidence="1 2" id="KW-0808">Transferase</keyword>
<dbReference type="RefSeq" id="WP_255226590.1">
    <property type="nucleotide sequence ID" value="NZ_JAJEKE010000003.1"/>
</dbReference>
<dbReference type="PANTHER" id="PTHR48207:SF3">
    <property type="entry name" value="SUCCINATE--HYDROXYMETHYLGLUTARATE COA-TRANSFERASE"/>
    <property type="match status" value="1"/>
</dbReference>
<comment type="caution">
    <text evidence="2">The sequence shown here is derived from an EMBL/GenBank/DDBJ whole genome shotgun (WGS) entry which is preliminary data.</text>
</comment>
<evidence type="ECO:0000256" key="1">
    <source>
        <dbReference type="ARBA" id="ARBA00022679"/>
    </source>
</evidence>
<dbReference type="Pfam" id="PF02515">
    <property type="entry name" value="CoA_transf_3"/>
    <property type="match status" value="1"/>
</dbReference>
<dbReference type="InterPro" id="IPR023606">
    <property type="entry name" value="CoA-Trfase_III_dom_1_sf"/>
</dbReference>
<proteinExistence type="predicted"/>